<dbReference type="STRING" id="215250.A0A316YIR2"/>
<dbReference type="GO" id="GO:0022857">
    <property type="term" value="F:transmembrane transporter activity"/>
    <property type="evidence" value="ECO:0007669"/>
    <property type="project" value="InterPro"/>
</dbReference>
<keyword evidence="8" id="KW-1185">Reference proteome</keyword>
<dbReference type="Gene3D" id="1.20.1250.20">
    <property type="entry name" value="MFS general substrate transporter like domains"/>
    <property type="match status" value="1"/>
</dbReference>
<feature type="transmembrane region" description="Helical" evidence="5">
    <location>
        <begin position="165"/>
        <end position="188"/>
    </location>
</feature>
<dbReference type="InterPro" id="IPR011701">
    <property type="entry name" value="MFS"/>
</dbReference>
<feature type="transmembrane region" description="Helical" evidence="5">
    <location>
        <begin position="36"/>
        <end position="58"/>
    </location>
</feature>
<feature type="transmembrane region" description="Helical" evidence="5">
    <location>
        <begin position="233"/>
        <end position="250"/>
    </location>
</feature>
<feature type="domain" description="Major facilitator superfamily (MFS) profile" evidence="6">
    <location>
        <begin position="41"/>
        <end position="538"/>
    </location>
</feature>
<accession>A0A316YIR2</accession>
<dbReference type="Pfam" id="PF07690">
    <property type="entry name" value="MFS_1"/>
    <property type="match status" value="1"/>
</dbReference>
<evidence type="ECO:0000313" key="7">
    <source>
        <dbReference type="EMBL" id="PWN88966.1"/>
    </source>
</evidence>
<dbReference type="OrthoDB" id="3437016at2759"/>
<comment type="subcellular location">
    <subcellularLocation>
        <location evidence="1">Membrane</location>
        <topology evidence="1">Multi-pass membrane protein</topology>
    </subcellularLocation>
</comment>
<evidence type="ECO:0000256" key="3">
    <source>
        <dbReference type="ARBA" id="ARBA00022989"/>
    </source>
</evidence>
<keyword evidence="4 5" id="KW-0472">Membrane</keyword>
<dbReference type="AlphaFoldDB" id="A0A316YIR2"/>
<feature type="transmembrane region" description="Helical" evidence="5">
    <location>
        <begin position="344"/>
        <end position="363"/>
    </location>
</feature>
<dbReference type="PROSITE" id="PS50850">
    <property type="entry name" value="MFS"/>
    <property type="match status" value="1"/>
</dbReference>
<feature type="transmembrane region" description="Helical" evidence="5">
    <location>
        <begin position="370"/>
        <end position="389"/>
    </location>
</feature>
<dbReference type="EMBL" id="KZ819637">
    <property type="protein sequence ID" value="PWN88966.1"/>
    <property type="molecule type" value="Genomic_DNA"/>
</dbReference>
<dbReference type="InterPro" id="IPR020846">
    <property type="entry name" value="MFS_dom"/>
</dbReference>
<gene>
    <name evidence="7" type="ORF">FA10DRAFT_286866</name>
</gene>
<dbReference type="Gene3D" id="1.20.1720.10">
    <property type="entry name" value="Multidrug resistance protein D"/>
    <property type="match status" value="1"/>
</dbReference>
<evidence type="ECO:0000259" key="6">
    <source>
        <dbReference type="PROSITE" id="PS50850"/>
    </source>
</evidence>
<feature type="transmembrane region" description="Helical" evidence="5">
    <location>
        <begin position="106"/>
        <end position="130"/>
    </location>
</feature>
<evidence type="ECO:0000313" key="8">
    <source>
        <dbReference type="Proteomes" id="UP000245768"/>
    </source>
</evidence>
<organism evidence="7 8">
    <name type="scientific">Acaromyces ingoldii</name>
    <dbReference type="NCBI Taxonomy" id="215250"/>
    <lineage>
        <taxon>Eukaryota</taxon>
        <taxon>Fungi</taxon>
        <taxon>Dikarya</taxon>
        <taxon>Basidiomycota</taxon>
        <taxon>Ustilaginomycotina</taxon>
        <taxon>Exobasidiomycetes</taxon>
        <taxon>Exobasidiales</taxon>
        <taxon>Cryptobasidiaceae</taxon>
        <taxon>Acaromyces</taxon>
    </lineage>
</organism>
<dbReference type="PRINTS" id="PR01036">
    <property type="entry name" value="TCRTETB"/>
</dbReference>
<dbReference type="Proteomes" id="UP000245768">
    <property type="component" value="Unassembled WGS sequence"/>
</dbReference>
<reference evidence="7" key="1">
    <citation type="journal article" date="2018" name="Mol. Biol. Evol.">
        <title>Broad Genomic Sampling Reveals a Smut Pathogenic Ancestry of the Fungal Clade Ustilaginomycotina.</title>
        <authorList>
            <person name="Kijpornyongpan T."/>
            <person name="Mondo S.J."/>
            <person name="Barry K."/>
            <person name="Sandor L."/>
            <person name="Lee J."/>
            <person name="Lipzen A."/>
            <person name="Pangilinan J."/>
            <person name="LaButti K."/>
            <person name="Hainaut M."/>
            <person name="Henrissat B."/>
            <person name="Grigoriev I.V."/>
            <person name="Spatafora J.W."/>
            <person name="Aime M.C."/>
        </authorList>
    </citation>
    <scope>NUCLEOTIDE SEQUENCE [LARGE SCALE GENOMIC DNA]</scope>
    <source>
        <strain evidence="7">MCA 4198</strain>
    </source>
</reference>
<evidence type="ECO:0000256" key="4">
    <source>
        <dbReference type="ARBA" id="ARBA00023136"/>
    </source>
</evidence>
<feature type="transmembrane region" description="Helical" evidence="5">
    <location>
        <begin position="511"/>
        <end position="533"/>
    </location>
</feature>
<keyword evidence="3 5" id="KW-1133">Transmembrane helix</keyword>
<sequence>MPGTAVATQAAAAAAAEGTGFAEQEKQLSGPEKKGIRFWLIIASLMVVALLPAIDMTIISTALPTITQDLPTSSVSPIWVTSAFLLTTTTFQPVMGALADVFGRRAALVVAVVLFLAGSVIAAVCQSMLVLVIGRAIQGIGGGGITALGEIIISDITTLLERGMYMGFLSLIFALASFIAPVLGGAFSQSNWRWIFWLNLPIAGVALILIIVTMSKLQRPAVHWKQRMHRMDLPANLLLLASCIAVLIGVTDGGLTHPWSSYKIIVPLVLGVAGLAAFFVIEFTKNPLAKDPVLPLRLFKHPTALASLLFTFFHGVVVYGEVYILPLYFQAIKDASPIHSAVDVFPATVPGPVAAIVAGIIMSMTGKYRFQIIFSWLVTTLGCGLLILLDVDTPKWKWVIFQLLPGFGIGSLFSLTLPPIQATNSPKDLAYVTAAYAFMRSFGSVWGIAMGTDIFVGRSNILLERIDEAAGGVLTSKFGLTGKTALGLAPEIHKILPPELLGPVRGAYMSALRSAFIAFVPLAGAGLLLSLVIKDIPLPNYNLSDHGLMRTESARSSRTAVDANERA</sequence>
<dbReference type="PROSITE" id="PS00216">
    <property type="entry name" value="SUGAR_TRANSPORT_1"/>
    <property type="match status" value="1"/>
</dbReference>
<evidence type="ECO:0000256" key="1">
    <source>
        <dbReference type="ARBA" id="ARBA00004141"/>
    </source>
</evidence>
<proteinExistence type="predicted"/>
<keyword evidence="2 5" id="KW-0812">Transmembrane</keyword>
<feature type="transmembrane region" description="Helical" evidence="5">
    <location>
        <begin position="78"/>
        <end position="99"/>
    </location>
</feature>
<feature type="transmembrane region" description="Helical" evidence="5">
    <location>
        <begin position="194"/>
        <end position="212"/>
    </location>
</feature>
<name>A0A316YIR2_9BASI</name>
<dbReference type="GO" id="GO:0005886">
    <property type="term" value="C:plasma membrane"/>
    <property type="evidence" value="ECO:0007669"/>
    <property type="project" value="TreeGrafter"/>
</dbReference>
<feature type="transmembrane region" description="Helical" evidence="5">
    <location>
        <begin position="304"/>
        <end position="324"/>
    </location>
</feature>
<dbReference type="PANTHER" id="PTHR23501">
    <property type="entry name" value="MAJOR FACILITATOR SUPERFAMILY"/>
    <property type="match status" value="1"/>
</dbReference>
<dbReference type="SUPFAM" id="SSF103473">
    <property type="entry name" value="MFS general substrate transporter"/>
    <property type="match status" value="1"/>
</dbReference>
<dbReference type="RefSeq" id="XP_025376164.1">
    <property type="nucleotide sequence ID" value="XM_025524106.1"/>
</dbReference>
<feature type="transmembrane region" description="Helical" evidence="5">
    <location>
        <begin position="136"/>
        <end position="153"/>
    </location>
</feature>
<dbReference type="InParanoid" id="A0A316YIR2"/>
<feature type="transmembrane region" description="Helical" evidence="5">
    <location>
        <begin position="429"/>
        <end position="449"/>
    </location>
</feature>
<dbReference type="InterPro" id="IPR005829">
    <property type="entry name" value="Sugar_transporter_CS"/>
</dbReference>
<protein>
    <submittedName>
        <fullName evidence="7">MFS general substrate transporter</fullName>
    </submittedName>
</protein>
<dbReference type="GeneID" id="37046022"/>
<dbReference type="InterPro" id="IPR036259">
    <property type="entry name" value="MFS_trans_sf"/>
</dbReference>
<feature type="transmembrane region" description="Helical" evidence="5">
    <location>
        <begin position="262"/>
        <end position="283"/>
    </location>
</feature>
<evidence type="ECO:0000256" key="2">
    <source>
        <dbReference type="ARBA" id="ARBA00022692"/>
    </source>
</evidence>
<evidence type="ECO:0000256" key="5">
    <source>
        <dbReference type="SAM" id="Phobius"/>
    </source>
</evidence>
<dbReference type="PANTHER" id="PTHR23501:SF102">
    <property type="entry name" value="DRUG TRANSPORTER, PUTATIVE (AFU_ORTHOLOGUE AFUA_3G08530)-RELATED"/>
    <property type="match status" value="1"/>
</dbReference>
<feature type="transmembrane region" description="Helical" evidence="5">
    <location>
        <begin position="395"/>
        <end position="417"/>
    </location>
</feature>